<dbReference type="OrthoDB" id="2744543at2759"/>
<evidence type="ECO:0000313" key="2">
    <source>
        <dbReference type="EMBL" id="KAF9531305.1"/>
    </source>
</evidence>
<dbReference type="Pfam" id="PF13508">
    <property type="entry name" value="Acetyltransf_7"/>
    <property type="match status" value="1"/>
</dbReference>
<dbReference type="Gene3D" id="3.40.630.30">
    <property type="match status" value="1"/>
</dbReference>
<dbReference type="EMBL" id="MU157835">
    <property type="protein sequence ID" value="KAF9531305.1"/>
    <property type="molecule type" value="Genomic_DNA"/>
</dbReference>
<protein>
    <submittedName>
        <fullName evidence="2">Acyl-CoA N-acyltransferase</fullName>
    </submittedName>
</protein>
<feature type="non-terminal residue" evidence="2">
    <location>
        <position position="1"/>
    </location>
</feature>
<dbReference type="AlphaFoldDB" id="A0A9P6JT82"/>
<dbReference type="PANTHER" id="PTHR43233">
    <property type="entry name" value="FAMILY N-ACETYLTRANSFERASE, PUTATIVE (AFU_ORTHOLOGUE AFUA_6G03350)-RELATED"/>
    <property type="match status" value="1"/>
</dbReference>
<dbReference type="GO" id="GO:0016747">
    <property type="term" value="F:acyltransferase activity, transferring groups other than amino-acyl groups"/>
    <property type="evidence" value="ECO:0007669"/>
    <property type="project" value="InterPro"/>
</dbReference>
<gene>
    <name evidence="2" type="ORF">CPB83DRAFT_761604</name>
</gene>
<reference evidence="2" key="1">
    <citation type="submission" date="2020-11" db="EMBL/GenBank/DDBJ databases">
        <authorList>
            <consortium name="DOE Joint Genome Institute"/>
            <person name="Ahrendt S."/>
            <person name="Riley R."/>
            <person name="Andreopoulos W."/>
            <person name="Labutti K."/>
            <person name="Pangilinan J."/>
            <person name="Ruiz-Duenas F.J."/>
            <person name="Barrasa J.M."/>
            <person name="Sanchez-Garcia M."/>
            <person name="Camarero S."/>
            <person name="Miyauchi S."/>
            <person name="Serrano A."/>
            <person name="Linde D."/>
            <person name="Babiker R."/>
            <person name="Drula E."/>
            <person name="Ayuso-Fernandez I."/>
            <person name="Pacheco R."/>
            <person name="Padilla G."/>
            <person name="Ferreira P."/>
            <person name="Barriuso J."/>
            <person name="Kellner H."/>
            <person name="Castanera R."/>
            <person name="Alfaro M."/>
            <person name="Ramirez L."/>
            <person name="Pisabarro A.G."/>
            <person name="Kuo A."/>
            <person name="Tritt A."/>
            <person name="Lipzen A."/>
            <person name="He G."/>
            <person name="Yan M."/>
            <person name="Ng V."/>
            <person name="Cullen D."/>
            <person name="Martin F."/>
            <person name="Rosso M.-N."/>
            <person name="Henrissat B."/>
            <person name="Hibbett D."/>
            <person name="Martinez A.T."/>
            <person name="Grigoriev I.V."/>
        </authorList>
    </citation>
    <scope>NUCLEOTIDE SEQUENCE</scope>
    <source>
        <strain evidence="2">CBS 506.95</strain>
    </source>
</reference>
<proteinExistence type="predicted"/>
<dbReference type="SUPFAM" id="SSF55729">
    <property type="entry name" value="Acyl-CoA N-acyltransferases (Nat)"/>
    <property type="match status" value="1"/>
</dbReference>
<name>A0A9P6JT82_9AGAR</name>
<evidence type="ECO:0000313" key="3">
    <source>
        <dbReference type="Proteomes" id="UP000807306"/>
    </source>
</evidence>
<evidence type="ECO:0000259" key="1">
    <source>
        <dbReference type="PROSITE" id="PS51186"/>
    </source>
</evidence>
<keyword evidence="3" id="KW-1185">Reference proteome</keyword>
<accession>A0A9P6JT82</accession>
<dbReference type="InterPro" id="IPR000182">
    <property type="entry name" value="GNAT_dom"/>
</dbReference>
<feature type="domain" description="N-acetyltransferase" evidence="1">
    <location>
        <begin position="1"/>
        <end position="126"/>
    </location>
</feature>
<sequence>SLKGGWYSVHITHNPDTRSSGATVEEEVIGMGRVIGDGGWYFHICDMAILPEHQRKGLGGAIMGALMQRLKDVAEPGFVCNLFADPPGRKLYANYGFVESPGELGMMQWVGGKGEKKGEGWWTTNT</sequence>
<organism evidence="2 3">
    <name type="scientific">Crepidotus variabilis</name>
    <dbReference type="NCBI Taxonomy" id="179855"/>
    <lineage>
        <taxon>Eukaryota</taxon>
        <taxon>Fungi</taxon>
        <taxon>Dikarya</taxon>
        <taxon>Basidiomycota</taxon>
        <taxon>Agaricomycotina</taxon>
        <taxon>Agaricomycetes</taxon>
        <taxon>Agaricomycetidae</taxon>
        <taxon>Agaricales</taxon>
        <taxon>Agaricineae</taxon>
        <taxon>Crepidotaceae</taxon>
        <taxon>Crepidotus</taxon>
    </lineage>
</organism>
<dbReference type="PROSITE" id="PS51186">
    <property type="entry name" value="GNAT"/>
    <property type="match status" value="1"/>
</dbReference>
<dbReference type="PANTHER" id="PTHR43233:SF1">
    <property type="entry name" value="FAMILY N-ACETYLTRANSFERASE, PUTATIVE (AFU_ORTHOLOGUE AFUA_6G03350)-RELATED"/>
    <property type="match status" value="1"/>
</dbReference>
<dbReference type="CDD" id="cd04301">
    <property type="entry name" value="NAT_SF"/>
    <property type="match status" value="1"/>
</dbReference>
<dbReference type="Proteomes" id="UP000807306">
    <property type="component" value="Unassembled WGS sequence"/>
</dbReference>
<dbReference type="InterPro" id="IPR016181">
    <property type="entry name" value="Acyl_CoA_acyltransferase"/>
</dbReference>
<comment type="caution">
    <text evidence="2">The sequence shown here is derived from an EMBL/GenBank/DDBJ whole genome shotgun (WGS) entry which is preliminary data.</text>
</comment>
<dbReference type="InterPro" id="IPR053144">
    <property type="entry name" value="Acetyltransferase_Butenolide"/>
</dbReference>